<dbReference type="EMBL" id="HBFX01015439">
    <property type="protein sequence ID" value="CAD8954786.1"/>
    <property type="molecule type" value="Transcribed_RNA"/>
</dbReference>
<organism evidence="2">
    <name type="scientific">Hemiselmis andersenii</name>
    <name type="common">Cryptophyte alga</name>
    <dbReference type="NCBI Taxonomy" id="464988"/>
    <lineage>
        <taxon>Eukaryota</taxon>
        <taxon>Cryptophyceae</taxon>
        <taxon>Cryptomonadales</taxon>
        <taxon>Hemiselmidaceae</taxon>
        <taxon>Hemiselmis</taxon>
    </lineage>
</organism>
<protein>
    <submittedName>
        <fullName evidence="2">Uncharacterized protein</fullName>
    </submittedName>
</protein>
<evidence type="ECO:0000313" key="3">
    <source>
        <dbReference type="EMBL" id="CAD8954786.1"/>
    </source>
</evidence>
<reference evidence="2" key="1">
    <citation type="submission" date="2021-01" db="EMBL/GenBank/DDBJ databases">
        <authorList>
            <person name="Corre E."/>
            <person name="Pelletier E."/>
            <person name="Niang G."/>
            <person name="Scheremetjew M."/>
            <person name="Finn R."/>
            <person name="Kale V."/>
            <person name="Holt S."/>
            <person name="Cochrane G."/>
            <person name="Meng A."/>
            <person name="Brown T."/>
            <person name="Cohen L."/>
        </authorList>
    </citation>
    <scope>NUCLEOTIDE SEQUENCE</scope>
    <source>
        <strain evidence="2">CCMP441</strain>
        <strain evidence="3">CCMP644</strain>
    </source>
</reference>
<accession>A0A6U4Q873</accession>
<name>A0A6U4Q873_HEMAN</name>
<dbReference type="EMBL" id="HBFK01017515">
    <property type="protein sequence ID" value="CAD8744317.1"/>
    <property type="molecule type" value="Transcribed_RNA"/>
</dbReference>
<keyword evidence="1" id="KW-0472">Membrane</keyword>
<sequence>MDQAHREAAGAGQQAGARRSQFVRAALTAVVVLGVLVSGAEGLKCYTNNNNDVTVLPSNVTTTVECSAKQLCAAITVQDPPPYFLRTCGPTQDQPCACMLDCVPMWATDGQGMWSDPQDSTSKGKTHTKVCDSDLCNAEAFCGLVSAGRLASTTPVLGLVAAWSLLVTLAGQRV</sequence>
<evidence type="ECO:0000256" key="1">
    <source>
        <dbReference type="SAM" id="Phobius"/>
    </source>
</evidence>
<evidence type="ECO:0000313" key="2">
    <source>
        <dbReference type="EMBL" id="CAD8744317.1"/>
    </source>
</evidence>
<keyword evidence="1" id="KW-1133">Transmembrane helix</keyword>
<keyword evidence="1" id="KW-0812">Transmembrane</keyword>
<proteinExistence type="predicted"/>
<gene>
    <name evidence="3" type="ORF">HAND00432_LOCUS9324</name>
    <name evidence="2" type="ORF">HAND1043_LOCUS10812</name>
</gene>
<dbReference type="AlphaFoldDB" id="A0A6U4Q873"/>
<feature type="transmembrane region" description="Helical" evidence="1">
    <location>
        <begin position="21"/>
        <end position="40"/>
    </location>
</feature>